<dbReference type="InterPro" id="IPR011009">
    <property type="entry name" value="Kinase-like_dom_sf"/>
</dbReference>
<comment type="similarity">
    <text evidence="1">Belongs to the protein kinase superfamily.</text>
</comment>
<feature type="domain" description="Protein kinase" evidence="2">
    <location>
        <begin position="35"/>
        <end position="334"/>
    </location>
</feature>
<dbReference type="OrthoDB" id="79687at2759"/>
<evidence type="ECO:0000259" key="2">
    <source>
        <dbReference type="PROSITE" id="PS50011"/>
    </source>
</evidence>
<sequence>MESLMYKLKDTITTTVSSLNSYIPGNPVTRDYEITQHRASAGPGLVWKIYSGYKKSTKEEASIFLLDKKELQKYTRREKEVVIERLKKGVSQLTRLRHPSILTVSHPLEESRESLAFATEPVFASLANLLGSHENMPSPIPSDLVNYQFFDVEIKYGLLLVSEGLAFLHNDAKLLHRNISPEIVMVNKRGAWKLTGFEFSCAPHNPHDFPLYFPYICIQNHIEDPQLTLPNLDYIAPEYLSEASGVEPKIGLNSDMYSLGALTYTLYNKGKPLLPTGGNMTLFNSSRLKQYEKIPSSTFDCLPDESRHHIKMLLSVDPILRPDAHQFNKLNIFEDVLVRTLQYLDSLFQWDNLQKSQFYKGLPEIMSLMPLRVKLHRVYPAMAKEFINPEMVPFVLPNALLISEEVTDNEFVEFILPELVPVFQMKEPIQISVILMQKMELILTKCKSNPTSIKEHILPMICRCLEVEVPQIQEQALNTIPTVVHLVDPPSIKNIIVPRIKRLCLSTSQLATRVNCLLCIAKLLETIDKWVVLDDIVPFLPDIPSKEPPVIMAVL</sequence>
<evidence type="ECO:0000313" key="3">
    <source>
        <dbReference type="EMBL" id="RWS22701.1"/>
    </source>
</evidence>
<dbReference type="InterPro" id="IPR051177">
    <property type="entry name" value="CIK-Related_Protein"/>
</dbReference>
<dbReference type="GO" id="GO:0005524">
    <property type="term" value="F:ATP binding"/>
    <property type="evidence" value="ECO:0007669"/>
    <property type="project" value="InterPro"/>
</dbReference>
<dbReference type="Gene3D" id="1.10.510.10">
    <property type="entry name" value="Transferase(Phosphotransferase) domain 1"/>
    <property type="match status" value="1"/>
</dbReference>
<feature type="non-terminal residue" evidence="3">
    <location>
        <position position="555"/>
    </location>
</feature>
<dbReference type="PROSITE" id="PS50011">
    <property type="entry name" value="PROTEIN_KINASE_DOM"/>
    <property type="match status" value="1"/>
</dbReference>
<dbReference type="GO" id="GO:0004672">
    <property type="term" value="F:protein kinase activity"/>
    <property type="evidence" value="ECO:0007669"/>
    <property type="project" value="InterPro"/>
</dbReference>
<organism evidence="3 4">
    <name type="scientific">Leptotrombidium deliense</name>
    <dbReference type="NCBI Taxonomy" id="299467"/>
    <lineage>
        <taxon>Eukaryota</taxon>
        <taxon>Metazoa</taxon>
        <taxon>Ecdysozoa</taxon>
        <taxon>Arthropoda</taxon>
        <taxon>Chelicerata</taxon>
        <taxon>Arachnida</taxon>
        <taxon>Acari</taxon>
        <taxon>Acariformes</taxon>
        <taxon>Trombidiformes</taxon>
        <taxon>Prostigmata</taxon>
        <taxon>Anystina</taxon>
        <taxon>Parasitengona</taxon>
        <taxon>Trombiculoidea</taxon>
        <taxon>Trombiculidae</taxon>
        <taxon>Leptotrombidium</taxon>
    </lineage>
</organism>
<proteinExistence type="inferred from homology"/>
<dbReference type="SMART" id="SM00220">
    <property type="entry name" value="S_TKc"/>
    <property type="match status" value="1"/>
</dbReference>
<dbReference type="Gene3D" id="3.30.200.20">
    <property type="entry name" value="Phosphorylase Kinase, domain 1"/>
    <property type="match status" value="1"/>
</dbReference>
<dbReference type="SUPFAM" id="SSF48371">
    <property type="entry name" value="ARM repeat"/>
    <property type="match status" value="1"/>
</dbReference>
<dbReference type="AlphaFoldDB" id="A0A443S5E5"/>
<gene>
    <name evidence="3" type="ORF">B4U80_09254</name>
</gene>
<dbReference type="InterPro" id="IPR011989">
    <property type="entry name" value="ARM-like"/>
</dbReference>
<dbReference type="VEuPathDB" id="VectorBase:LDEU009339"/>
<accession>A0A443S5E5</accession>
<dbReference type="SUPFAM" id="SSF56112">
    <property type="entry name" value="Protein kinase-like (PK-like)"/>
    <property type="match status" value="1"/>
</dbReference>
<dbReference type="InterPro" id="IPR000719">
    <property type="entry name" value="Prot_kinase_dom"/>
</dbReference>
<dbReference type="Gene3D" id="1.25.10.10">
    <property type="entry name" value="Leucine-rich Repeat Variant"/>
    <property type="match status" value="1"/>
</dbReference>
<keyword evidence="4" id="KW-1185">Reference proteome</keyword>
<name>A0A443S5E5_9ACAR</name>
<evidence type="ECO:0000256" key="1">
    <source>
        <dbReference type="ARBA" id="ARBA00038349"/>
    </source>
</evidence>
<dbReference type="FunFam" id="3.30.200.20:FF:000179">
    <property type="entry name" value="SCY1 like pseudokinase 2"/>
    <property type="match status" value="1"/>
</dbReference>
<comment type="caution">
    <text evidence="3">The sequence shown here is derived from an EMBL/GenBank/DDBJ whole genome shotgun (WGS) entry which is preliminary data.</text>
</comment>
<dbReference type="Pfam" id="PF00069">
    <property type="entry name" value="Pkinase"/>
    <property type="match status" value="1"/>
</dbReference>
<dbReference type="PANTHER" id="PTHR12984:SF6">
    <property type="entry name" value="SCY1-LIKE PROTEIN 2"/>
    <property type="match status" value="1"/>
</dbReference>
<dbReference type="Proteomes" id="UP000288716">
    <property type="component" value="Unassembled WGS sequence"/>
</dbReference>
<reference evidence="3 4" key="1">
    <citation type="journal article" date="2018" name="Gigascience">
        <title>Genomes of trombidid mites reveal novel predicted allergens and laterally-transferred genes associated with secondary metabolism.</title>
        <authorList>
            <person name="Dong X."/>
            <person name="Chaisiri K."/>
            <person name="Xia D."/>
            <person name="Armstrong S.D."/>
            <person name="Fang Y."/>
            <person name="Donnelly M.J."/>
            <person name="Kadowaki T."/>
            <person name="McGarry J.W."/>
            <person name="Darby A.C."/>
            <person name="Makepeace B.L."/>
        </authorList>
    </citation>
    <scope>NUCLEOTIDE SEQUENCE [LARGE SCALE GENOMIC DNA]</scope>
    <source>
        <strain evidence="3">UoL-UT</strain>
    </source>
</reference>
<dbReference type="PANTHER" id="PTHR12984">
    <property type="entry name" value="SCY1-RELATED S/T PROTEIN KINASE-LIKE"/>
    <property type="match status" value="1"/>
</dbReference>
<dbReference type="InterPro" id="IPR016024">
    <property type="entry name" value="ARM-type_fold"/>
</dbReference>
<protein>
    <submittedName>
        <fullName evidence="3">SCY1-like protein 2</fullName>
    </submittedName>
</protein>
<dbReference type="EMBL" id="NCKV01008119">
    <property type="protein sequence ID" value="RWS22701.1"/>
    <property type="molecule type" value="Genomic_DNA"/>
</dbReference>
<dbReference type="CDD" id="cd14011">
    <property type="entry name" value="PK_SCY1_like"/>
    <property type="match status" value="1"/>
</dbReference>
<evidence type="ECO:0000313" key="4">
    <source>
        <dbReference type="Proteomes" id="UP000288716"/>
    </source>
</evidence>